<dbReference type="InterPro" id="IPR003782">
    <property type="entry name" value="SCO1/SenC"/>
</dbReference>
<protein>
    <submittedName>
        <fullName evidence="5">SCO family protein</fullName>
    </submittedName>
</protein>
<reference evidence="6" key="1">
    <citation type="journal article" date="2019" name="Int. J. Syst. Evol. Microbiol.">
        <title>The Global Catalogue of Microorganisms (GCM) 10K type strain sequencing project: providing services to taxonomists for standard genome sequencing and annotation.</title>
        <authorList>
            <consortium name="The Broad Institute Genomics Platform"/>
            <consortium name="The Broad Institute Genome Sequencing Center for Infectious Disease"/>
            <person name="Wu L."/>
            <person name="Ma J."/>
        </authorList>
    </citation>
    <scope>NUCLEOTIDE SEQUENCE [LARGE SCALE GENOMIC DNA]</scope>
    <source>
        <strain evidence="6">CGMCC 4.7426</strain>
    </source>
</reference>
<dbReference type="PROSITE" id="PS51257">
    <property type="entry name" value="PROKAR_LIPOPROTEIN"/>
    <property type="match status" value="1"/>
</dbReference>
<evidence type="ECO:0000313" key="6">
    <source>
        <dbReference type="Proteomes" id="UP001595989"/>
    </source>
</evidence>
<dbReference type="CDD" id="cd02968">
    <property type="entry name" value="SCO"/>
    <property type="match status" value="1"/>
</dbReference>
<feature type="signal peptide" evidence="3">
    <location>
        <begin position="1"/>
        <end position="19"/>
    </location>
</feature>
<feature type="domain" description="Thioredoxin" evidence="4">
    <location>
        <begin position="28"/>
        <end position="194"/>
    </location>
</feature>
<dbReference type="PROSITE" id="PS51352">
    <property type="entry name" value="THIOREDOXIN_2"/>
    <property type="match status" value="1"/>
</dbReference>
<keyword evidence="6" id="KW-1185">Reference proteome</keyword>
<proteinExistence type="inferred from homology"/>
<sequence length="197" mass="22176">MNRKLLAMFFLFIIVSILAGCSEQTIPDKLDWKVKDFEATDQDGEKVSLADLKGEVWIADFVFTSCNTVCPPMTANMVKLQDKIEEADVPVQIVSFTVDPERDTPDVRKEFITTRGGDLSNWSFLGGYSFDYVREISETSFKSSAMKPPEGTDQFTHGTSFYLVDQEGTVVKKYSGFKNVPYDKIVEHAKILNSKGQ</sequence>
<evidence type="ECO:0000256" key="1">
    <source>
        <dbReference type="ARBA" id="ARBA00010996"/>
    </source>
</evidence>
<gene>
    <name evidence="5" type="ORF">ACFO3D_18035</name>
</gene>
<dbReference type="Gene3D" id="3.40.30.10">
    <property type="entry name" value="Glutaredoxin"/>
    <property type="match status" value="1"/>
</dbReference>
<dbReference type="Pfam" id="PF02630">
    <property type="entry name" value="SCO1-SenC"/>
    <property type="match status" value="1"/>
</dbReference>
<organism evidence="5 6">
    <name type="scientific">Virgibacillus kekensis</name>
    <dbReference type="NCBI Taxonomy" id="202261"/>
    <lineage>
        <taxon>Bacteria</taxon>
        <taxon>Bacillati</taxon>
        <taxon>Bacillota</taxon>
        <taxon>Bacilli</taxon>
        <taxon>Bacillales</taxon>
        <taxon>Bacillaceae</taxon>
        <taxon>Virgibacillus</taxon>
    </lineage>
</organism>
<evidence type="ECO:0000256" key="3">
    <source>
        <dbReference type="SAM" id="SignalP"/>
    </source>
</evidence>
<dbReference type="EMBL" id="JBHSFU010000015">
    <property type="protein sequence ID" value="MFC4560062.1"/>
    <property type="molecule type" value="Genomic_DNA"/>
</dbReference>
<accession>A0ABV9DN48</accession>
<evidence type="ECO:0000259" key="4">
    <source>
        <dbReference type="PROSITE" id="PS51352"/>
    </source>
</evidence>
<name>A0ABV9DN48_9BACI</name>
<dbReference type="InterPro" id="IPR013766">
    <property type="entry name" value="Thioredoxin_domain"/>
</dbReference>
<comment type="caution">
    <text evidence="5">The sequence shown here is derived from an EMBL/GenBank/DDBJ whole genome shotgun (WGS) entry which is preliminary data.</text>
</comment>
<dbReference type="PANTHER" id="PTHR12151">
    <property type="entry name" value="ELECTRON TRANSPORT PROTIN SCO1/SENC FAMILY MEMBER"/>
    <property type="match status" value="1"/>
</dbReference>
<feature type="chain" id="PRO_5045456390" evidence="3">
    <location>
        <begin position="20"/>
        <end position="197"/>
    </location>
</feature>
<dbReference type="PANTHER" id="PTHR12151:SF25">
    <property type="entry name" value="LINALOOL DEHYDRATASE_ISOMERASE DOMAIN-CONTAINING PROTEIN"/>
    <property type="match status" value="1"/>
</dbReference>
<dbReference type="RefSeq" id="WP_390299467.1">
    <property type="nucleotide sequence ID" value="NZ_JBHSFU010000015.1"/>
</dbReference>
<dbReference type="InterPro" id="IPR036249">
    <property type="entry name" value="Thioredoxin-like_sf"/>
</dbReference>
<evidence type="ECO:0000313" key="5">
    <source>
        <dbReference type="EMBL" id="MFC4560062.1"/>
    </source>
</evidence>
<dbReference type="SUPFAM" id="SSF52833">
    <property type="entry name" value="Thioredoxin-like"/>
    <property type="match status" value="1"/>
</dbReference>
<keyword evidence="3" id="KW-0732">Signal</keyword>
<comment type="similarity">
    <text evidence="1">Belongs to the SCO1/2 family.</text>
</comment>
<keyword evidence="2" id="KW-0186">Copper</keyword>
<evidence type="ECO:0000256" key="2">
    <source>
        <dbReference type="ARBA" id="ARBA00023008"/>
    </source>
</evidence>
<dbReference type="Proteomes" id="UP001595989">
    <property type="component" value="Unassembled WGS sequence"/>
</dbReference>